<keyword evidence="2" id="KW-1185">Reference proteome</keyword>
<reference evidence="1 2" key="1">
    <citation type="submission" date="2020-05" db="EMBL/GenBank/DDBJ databases">
        <title>Draft genome sequence of Desulfovibrio psychrotolerans JS1T.</title>
        <authorList>
            <person name="Ueno A."/>
            <person name="Tamazawa S."/>
            <person name="Tamamura S."/>
            <person name="Murakami T."/>
            <person name="Kiyama T."/>
            <person name="Inomata H."/>
            <person name="Amano Y."/>
            <person name="Miyakawa K."/>
            <person name="Tamaki H."/>
            <person name="Naganuma T."/>
            <person name="Kaneko K."/>
        </authorList>
    </citation>
    <scope>NUCLEOTIDE SEQUENCE [LARGE SCALE GENOMIC DNA]</scope>
    <source>
        <strain evidence="1 2">JS1</strain>
    </source>
</reference>
<evidence type="ECO:0000313" key="1">
    <source>
        <dbReference type="EMBL" id="GFM36026.1"/>
    </source>
</evidence>
<dbReference type="RefSeq" id="WP_174408720.1">
    <property type="nucleotide sequence ID" value="NZ_BLVP01000002.1"/>
</dbReference>
<comment type="caution">
    <text evidence="1">The sequence shown here is derived from an EMBL/GenBank/DDBJ whole genome shotgun (WGS) entry which is preliminary data.</text>
</comment>
<accession>A0A7J0BQN2</accession>
<gene>
    <name evidence="1" type="ORF">DSM19430T_07100</name>
</gene>
<name>A0A7J0BQN2_9BACT</name>
<dbReference type="AlphaFoldDB" id="A0A7J0BQN2"/>
<organism evidence="1 2">
    <name type="scientific">Desulfovibrio psychrotolerans</name>
    <dbReference type="NCBI Taxonomy" id="415242"/>
    <lineage>
        <taxon>Bacteria</taxon>
        <taxon>Pseudomonadati</taxon>
        <taxon>Thermodesulfobacteriota</taxon>
        <taxon>Desulfovibrionia</taxon>
        <taxon>Desulfovibrionales</taxon>
        <taxon>Desulfovibrionaceae</taxon>
        <taxon>Desulfovibrio</taxon>
    </lineage>
</organism>
<dbReference type="EMBL" id="BLVP01000002">
    <property type="protein sequence ID" value="GFM36026.1"/>
    <property type="molecule type" value="Genomic_DNA"/>
</dbReference>
<evidence type="ECO:0000313" key="2">
    <source>
        <dbReference type="Proteomes" id="UP000503820"/>
    </source>
</evidence>
<sequence length="97" mass="11109">MDLTLLVDLWEFLSVERHVPGTLVLKVDLGIRRHPKASGISGAASWPAIRKTRLNIFTRNLTVEYDTNLLPYERLQELLACPDRDRMRAMAEEFSVA</sequence>
<proteinExistence type="predicted"/>
<protein>
    <submittedName>
        <fullName evidence="1">Uncharacterized protein</fullName>
    </submittedName>
</protein>
<dbReference type="Proteomes" id="UP000503820">
    <property type="component" value="Unassembled WGS sequence"/>
</dbReference>